<evidence type="ECO:0000259" key="2">
    <source>
        <dbReference type="Pfam" id="PF04424"/>
    </source>
</evidence>
<gene>
    <name evidence="3" type="ORF">CANTADRAFT_5104</name>
</gene>
<evidence type="ECO:0000256" key="1">
    <source>
        <dbReference type="SAM" id="MobiDB-lite"/>
    </source>
</evidence>
<evidence type="ECO:0000313" key="4">
    <source>
        <dbReference type="Proteomes" id="UP000094285"/>
    </source>
</evidence>
<feature type="compositionally biased region" description="Basic and acidic residues" evidence="1">
    <location>
        <begin position="369"/>
        <end position="383"/>
    </location>
</feature>
<reference evidence="4" key="1">
    <citation type="submission" date="2016-05" db="EMBL/GenBank/DDBJ databases">
        <title>Comparative genomics of biotechnologically important yeasts.</title>
        <authorList>
            <consortium name="DOE Joint Genome Institute"/>
            <person name="Riley R."/>
            <person name="Haridas S."/>
            <person name="Wolfe K.H."/>
            <person name="Lopes M.R."/>
            <person name="Hittinger C.T."/>
            <person name="Goker M."/>
            <person name="Salamov A."/>
            <person name="Wisecaver J."/>
            <person name="Long T.M."/>
            <person name="Aerts A.L."/>
            <person name="Barry K."/>
            <person name="Choi C."/>
            <person name="Clum A."/>
            <person name="Coughlan A.Y."/>
            <person name="Deshpande S."/>
            <person name="Douglass A.P."/>
            <person name="Hanson S.J."/>
            <person name="Klenk H.-P."/>
            <person name="Labutti K."/>
            <person name="Lapidus A."/>
            <person name="Lindquist E."/>
            <person name="Lipzen A."/>
            <person name="Meier-Kolthoff J.P."/>
            <person name="Ohm R.A."/>
            <person name="Otillar R.P."/>
            <person name="Pangilinan J."/>
            <person name="Peng Y."/>
            <person name="Rokas A."/>
            <person name="Rosa C.A."/>
            <person name="Scheuner C."/>
            <person name="Sibirny A.A."/>
            <person name="Slot J.C."/>
            <person name="Stielow J.B."/>
            <person name="Sun H."/>
            <person name="Kurtzman C.P."/>
            <person name="Blackwell M."/>
            <person name="Grigoriev I.V."/>
            <person name="Jeffries T.W."/>
        </authorList>
    </citation>
    <scope>NUCLEOTIDE SEQUENCE [LARGE SCALE GENOMIC DNA]</scope>
    <source>
        <strain evidence="4">NRRL Y-17324</strain>
    </source>
</reference>
<protein>
    <recommendedName>
        <fullName evidence="2">MINDY deubiquitinase domain-containing protein</fullName>
    </recommendedName>
</protein>
<dbReference type="InterPro" id="IPR033979">
    <property type="entry name" value="MINDY_domain"/>
</dbReference>
<name>A0A1E4SNQ3_9ASCO</name>
<dbReference type="GO" id="GO:0016807">
    <property type="term" value="F:cysteine-type carboxypeptidase activity"/>
    <property type="evidence" value="ECO:0007669"/>
    <property type="project" value="TreeGrafter"/>
</dbReference>
<organism evidence="3 4">
    <name type="scientific">Suhomyces tanzawaensis NRRL Y-17324</name>
    <dbReference type="NCBI Taxonomy" id="984487"/>
    <lineage>
        <taxon>Eukaryota</taxon>
        <taxon>Fungi</taxon>
        <taxon>Dikarya</taxon>
        <taxon>Ascomycota</taxon>
        <taxon>Saccharomycotina</taxon>
        <taxon>Pichiomycetes</taxon>
        <taxon>Debaryomycetaceae</taxon>
        <taxon>Suhomyces</taxon>
    </lineage>
</organism>
<evidence type="ECO:0000313" key="3">
    <source>
        <dbReference type="EMBL" id="ODV81135.1"/>
    </source>
</evidence>
<dbReference type="OrthoDB" id="10261212at2759"/>
<feature type="region of interest" description="Disordered" evidence="1">
    <location>
        <begin position="369"/>
        <end position="417"/>
    </location>
</feature>
<feature type="compositionally biased region" description="Basic and acidic residues" evidence="1">
    <location>
        <begin position="393"/>
        <end position="417"/>
    </location>
</feature>
<feature type="domain" description="MINDY deubiquitinase" evidence="2">
    <location>
        <begin position="5"/>
        <end position="324"/>
    </location>
</feature>
<dbReference type="GeneID" id="30984029"/>
<dbReference type="RefSeq" id="XP_020066257.1">
    <property type="nucleotide sequence ID" value="XM_020209893.1"/>
</dbReference>
<accession>A0A1E4SNQ3</accession>
<keyword evidence="4" id="KW-1185">Reference proteome</keyword>
<dbReference type="Pfam" id="PF04424">
    <property type="entry name" value="MINDY_DUB"/>
    <property type="match status" value="1"/>
</dbReference>
<dbReference type="EMBL" id="KV453910">
    <property type="protein sequence ID" value="ODV81135.1"/>
    <property type="molecule type" value="Genomic_DNA"/>
</dbReference>
<dbReference type="Proteomes" id="UP000094285">
    <property type="component" value="Unassembled WGS sequence"/>
</dbReference>
<dbReference type="InterPro" id="IPR007518">
    <property type="entry name" value="MINDY"/>
</dbReference>
<dbReference type="GO" id="GO:0005829">
    <property type="term" value="C:cytosol"/>
    <property type="evidence" value="ECO:0007669"/>
    <property type="project" value="TreeGrafter"/>
</dbReference>
<dbReference type="PANTHER" id="PTHR18063:SF6">
    <property type="entry name" value="UBIQUITIN CARBOXYL-TERMINAL HYDROLASE"/>
    <property type="match status" value="1"/>
</dbReference>
<proteinExistence type="predicted"/>
<dbReference type="GO" id="GO:1990380">
    <property type="term" value="F:K48-linked deubiquitinase activity"/>
    <property type="evidence" value="ECO:0007669"/>
    <property type="project" value="InterPro"/>
</dbReference>
<dbReference type="PANTHER" id="PTHR18063">
    <property type="entry name" value="NF-E2 INDUCIBLE PROTEIN"/>
    <property type="match status" value="1"/>
</dbReference>
<sequence length="417" mass="47602">MASPQFPIRAIRWSLDYNSSNDDHKLITPILLQELNGPCPLIALVNTLLLKYELQYNNVLQTDDNLDPLHQKKFNSLNDLKNLLLTSGSAHGGIDLDALLGQIAEMLLVFNEDKSFDYEVDQLLESLPLLHTGLSVNPNLLNGNFARTDMASILFEIFDLKIKHGWVLNQIDSEQVEWNATGEDTAEDNYGKLIEILNQLQTFDKVQDYLLLELEQSGDVNEQLRSQDSKKTLLHNQTLINKWLDLNKTQLTKIGLKRLNLDLLNEEFVVFFRNNHFNTLFKKNNQEFYLLITDSAFENKASKIVWQSLNSVTGSDDLFFNGDFIPILDLDQDIDNNEADADFLLSKQLQEEEDQAMAKTIQDRYDKAETRAAAKAKPTKDSTFRGLKSKSKKSSDKSVEVGETKEEPKKKRDCIIV</sequence>
<dbReference type="STRING" id="984487.A0A1E4SNQ3"/>
<dbReference type="GO" id="GO:0071108">
    <property type="term" value="P:protein K48-linked deubiquitination"/>
    <property type="evidence" value="ECO:0007669"/>
    <property type="project" value="TreeGrafter"/>
</dbReference>
<dbReference type="GO" id="GO:0004843">
    <property type="term" value="F:cysteine-type deubiquitinase activity"/>
    <property type="evidence" value="ECO:0007669"/>
    <property type="project" value="InterPro"/>
</dbReference>
<dbReference type="AlphaFoldDB" id="A0A1E4SNQ3"/>
<dbReference type="GO" id="GO:0071944">
    <property type="term" value="C:cell periphery"/>
    <property type="evidence" value="ECO:0007669"/>
    <property type="project" value="TreeGrafter"/>
</dbReference>